<dbReference type="Proteomes" id="UP000436822">
    <property type="component" value="Unassembled WGS sequence"/>
</dbReference>
<dbReference type="Gene3D" id="3.30.420.310">
    <property type="entry name" value="2-keto-3-deoxy-galactonokinase, C-terminal domain"/>
    <property type="match status" value="1"/>
</dbReference>
<keyword evidence="1" id="KW-0418">Kinase</keyword>
<dbReference type="InterPro" id="IPR042258">
    <property type="entry name" value="DGOK_N"/>
</dbReference>
<sequence length="301" mass="32317">MSGRASYADWIAVDWGTSNLRVWAMTGRGEVRDQRMSDQGMSKLSQAEFEPVLLNLIEPWLGTAPTPVVCCGMVGSRQGWREAPYAAVPTAPLGGAQDVPCSDGRIKVSLLPGLKQQNAPDVMRGEETQIAGFLATHPKFDGVLCLPGTHTKWVHISAGEVVSFQTLMTGELFDLLGRQSVLRHSVDTEDWDKAAFSEAVSDTLSRPEALAARLFQIRARDLLEGTHAGIARARLSGFLLGVELAATKPYWLGQNIALVGATALTALYASALSVQGLVAQVEDGDTMTLKGLTAAYTELYG</sequence>
<organism evidence="1 2">
    <name type="scientific">Litoreibacter roseus</name>
    <dbReference type="NCBI Taxonomy" id="2601869"/>
    <lineage>
        <taxon>Bacteria</taxon>
        <taxon>Pseudomonadati</taxon>
        <taxon>Pseudomonadota</taxon>
        <taxon>Alphaproteobacteria</taxon>
        <taxon>Rhodobacterales</taxon>
        <taxon>Roseobacteraceae</taxon>
        <taxon>Litoreibacter</taxon>
    </lineage>
</organism>
<accession>A0A6N6J9L8</accession>
<dbReference type="RefSeq" id="WP_159803947.1">
    <property type="nucleotide sequence ID" value="NZ_BLJE01000001.1"/>
</dbReference>
<dbReference type="AlphaFoldDB" id="A0A6N6J9L8"/>
<dbReference type="InterPro" id="IPR007729">
    <property type="entry name" value="DGOK"/>
</dbReference>
<name>A0A6N6J9L8_9RHOB</name>
<comment type="caution">
    <text evidence="1">The sequence shown here is derived from an EMBL/GenBank/DDBJ whole genome shotgun (WGS) entry which is preliminary data.</text>
</comment>
<dbReference type="GO" id="GO:0008671">
    <property type="term" value="F:2-dehydro-3-deoxygalactonokinase activity"/>
    <property type="evidence" value="ECO:0007669"/>
    <property type="project" value="InterPro"/>
</dbReference>
<reference evidence="1 2" key="1">
    <citation type="submission" date="2019-12" db="EMBL/GenBank/DDBJ databases">
        <title>Litoreibacter badius sp. nov., a novel bacteriochlorophyll a-containing bacterium in the genus Litoreibacter.</title>
        <authorList>
            <person name="Kanamuro M."/>
            <person name="Takabe Y."/>
            <person name="Mori K."/>
            <person name="Takaichi S."/>
            <person name="Hanada S."/>
        </authorList>
    </citation>
    <scope>NUCLEOTIDE SEQUENCE [LARGE SCALE GENOMIC DNA]</scope>
    <source>
        <strain evidence="1 2">K6</strain>
    </source>
</reference>
<proteinExistence type="predicted"/>
<dbReference type="Pfam" id="PF05035">
    <property type="entry name" value="DGOK"/>
    <property type="match status" value="1"/>
</dbReference>
<evidence type="ECO:0000313" key="2">
    <source>
        <dbReference type="Proteomes" id="UP000436822"/>
    </source>
</evidence>
<keyword evidence="1" id="KW-0808">Transferase</keyword>
<dbReference type="GO" id="GO:0034194">
    <property type="term" value="P:D-galactonate catabolic process"/>
    <property type="evidence" value="ECO:0007669"/>
    <property type="project" value="InterPro"/>
</dbReference>
<evidence type="ECO:0000313" key="1">
    <source>
        <dbReference type="EMBL" id="GFE62953.1"/>
    </source>
</evidence>
<dbReference type="Gene3D" id="3.30.420.300">
    <property type="entry name" value="2-keto-3-deoxy-galactonokinase, substrate binding domain"/>
    <property type="match status" value="1"/>
</dbReference>
<dbReference type="EMBL" id="BLJE01000001">
    <property type="protein sequence ID" value="GFE62953.1"/>
    <property type="molecule type" value="Genomic_DNA"/>
</dbReference>
<keyword evidence="2" id="KW-1185">Reference proteome</keyword>
<gene>
    <name evidence="1" type="ORF">KIN_00270</name>
</gene>
<dbReference type="OrthoDB" id="256574at2"/>
<protein>
    <submittedName>
        <fullName evidence="1">2-keto-3-deoxy-galactonokinase</fullName>
    </submittedName>
</protein>
<dbReference type="InterPro" id="IPR042257">
    <property type="entry name" value="DGOK_C"/>
</dbReference>